<evidence type="ECO:0000313" key="8">
    <source>
        <dbReference type="Proteomes" id="UP000186168"/>
    </source>
</evidence>
<dbReference type="RefSeq" id="WP_065966328.1">
    <property type="nucleotide sequence ID" value="NZ_ASQP01000484.1"/>
</dbReference>
<dbReference type="Pfam" id="PF00392">
    <property type="entry name" value="GntR"/>
    <property type="match status" value="1"/>
</dbReference>
<evidence type="ECO:0000256" key="2">
    <source>
        <dbReference type="ARBA" id="ARBA00022898"/>
    </source>
</evidence>
<dbReference type="EMBL" id="ASQP01000484">
    <property type="protein sequence ID" value="OMI34153.1"/>
    <property type="molecule type" value="Genomic_DNA"/>
</dbReference>
<dbReference type="InterPro" id="IPR036388">
    <property type="entry name" value="WH-like_DNA-bd_sf"/>
</dbReference>
<dbReference type="InterPro" id="IPR015424">
    <property type="entry name" value="PyrdxlP-dep_Trfase"/>
</dbReference>
<dbReference type="Gene3D" id="1.10.10.10">
    <property type="entry name" value="Winged helix-like DNA-binding domain superfamily/Winged helix DNA-binding domain"/>
    <property type="match status" value="1"/>
</dbReference>
<dbReference type="PANTHER" id="PTHR46577:SF1">
    <property type="entry name" value="HTH-TYPE TRANSCRIPTIONAL REGULATORY PROTEIN GABR"/>
    <property type="match status" value="1"/>
</dbReference>
<evidence type="ECO:0000313" key="7">
    <source>
        <dbReference type="EMBL" id="OMI34153.1"/>
    </source>
</evidence>
<dbReference type="PANTHER" id="PTHR46577">
    <property type="entry name" value="HTH-TYPE TRANSCRIPTIONAL REGULATORY PROTEIN GABR"/>
    <property type="match status" value="1"/>
</dbReference>
<proteinExistence type="inferred from homology"/>
<gene>
    <name evidence="7" type="ORF">SPAR_37858</name>
</gene>
<reference evidence="7 8" key="1">
    <citation type="submission" date="2013-05" db="EMBL/GenBank/DDBJ databases">
        <title>Genome sequence of Streptomyces sparsogenes DSM 40356.</title>
        <authorList>
            <person name="Coyne S."/>
            <person name="Seebeck F.P."/>
        </authorList>
    </citation>
    <scope>NUCLEOTIDE SEQUENCE [LARGE SCALE GENOMIC DNA]</scope>
    <source>
        <strain evidence="7 8">DSM 40356</strain>
    </source>
</reference>
<keyword evidence="8" id="KW-1185">Reference proteome</keyword>
<dbReference type="GeneID" id="96746423"/>
<dbReference type="InterPro" id="IPR000524">
    <property type="entry name" value="Tscrpt_reg_HTH_GntR"/>
</dbReference>
<dbReference type="STRING" id="67365.GCA_001704635_01468"/>
<dbReference type="Gene3D" id="3.90.1150.10">
    <property type="entry name" value="Aspartate Aminotransferase, domain 1"/>
    <property type="match status" value="1"/>
</dbReference>
<comment type="similarity">
    <text evidence="1">In the C-terminal section; belongs to the class-I pyridoxal-phosphate-dependent aminotransferase family.</text>
</comment>
<sequence>MSPWTSAVGAPQLARLLGPEHTRDAEAAAIVAVTGGRRVPAYRSLADRVRLLVLEGRVPVAARLPAERELAAALGVSRTTVAAAYEALRQEGFLESRRGAGSWTAMPAGSPLPTRGLDPLPPEVARSVIDLGCAALPAPEPWLTRAMRGALEELPPYAHTHGDYPAGLPALRQALADRYTARGIPTMPEQIMVTTGAMGAVAATCRLFVRHGERVAVESPSYANILQLLREAGTRLVPVAMAPGLAGWDIAAWRQTLRDAAPRMAYVVADFHNPTGSLATGEQRRQLVDAARANGTLLVVDETMAELRLDEEVEPPPPVSAFDPGGSTVVTVGSASKSFWAGLRIGWVRAAPDVIRSLVAARAYADMGTPVVEQLAVGWLLATGGWDEAVELRRAQARENRDALVAAVRRHLPDWEFAVPHGGLTLWARTGGLSGSRIAEAGERLGVRVPSGPRFGVDGAFEGYVRLPFTVGGAVAEKAATRLAAAVDLVATGAAVEPQVPRSYVA</sequence>
<name>A0A1R1S7E8_9ACTN</name>
<dbReference type="Proteomes" id="UP000186168">
    <property type="component" value="Unassembled WGS sequence"/>
</dbReference>
<keyword evidence="3" id="KW-0805">Transcription regulation</keyword>
<evidence type="ECO:0000256" key="3">
    <source>
        <dbReference type="ARBA" id="ARBA00023015"/>
    </source>
</evidence>
<dbReference type="CDD" id="cd00609">
    <property type="entry name" value="AAT_like"/>
    <property type="match status" value="1"/>
</dbReference>
<feature type="domain" description="HTH gntR-type" evidence="6">
    <location>
        <begin position="39"/>
        <end position="107"/>
    </location>
</feature>
<dbReference type="InterPro" id="IPR015421">
    <property type="entry name" value="PyrdxlP-dep_Trfase_major"/>
</dbReference>
<dbReference type="AlphaFoldDB" id="A0A1R1S7E8"/>
<dbReference type="Gene3D" id="3.40.640.10">
    <property type="entry name" value="Type I PLP-dependent aspartate aminotransferase-like (Major domain)"/>
    <property type="match status" value="1"/>
</dbReference>
<evidence type="ECO:0000256" key="5">
    <source>
        <dbReference type="ARBA" id="ARBA00023163"/>
    </source>
</evidence>
<evidence type="ECO:0000256" key="1">
    <source>
        <dbReference type="ARBA" id="ARBA00005384"/>
    </source>
</evidence>
<keyword evidence="5" id="KW-0804">Transcription</keyword>
<protein>
    <submittedName>
        <fullName evidence="7">GntR family transcriptional regulator</fullName>
    </submittedName>
</protein>
<dbReference type="SUPFAM" id="SSF53383">
    <property type="entry name" value="PLP-dependent transferases"/>
    <property type="match status" value="1"/>
</dbReference>
<dbReference type="GO" id="GO:0003700">
    <property type="term" value="F:DNA-binding transcription factor activity"/>
    <property type="evidence" value="ECO:0007669"/>
    <property type="project" value="InterPro"/>
</dbReference>
<dbReference type="InterPro" id="IPR015422">
    <property type="entry name" value="PyrdxlP-dep_Trfase_small"/>
</dbReference>
<dbReference type="SMART" id="SM00345">
    <property type="entry name" value="HTH_GNTR"/>
    <property type="match status" value="1"/>
</dbReference>
<dbReference type="InterPro" id="IPR036390">
    <property type="entry name" value="WH_DNA-bd_sf"/>
</dbReference>
<dbReference type="CDD" id="cd07377">
    <property type="entry name" value="WHTH_GntR"/>
    <property type="match status" value="1"/>
</dbReference>
<keyword evidence="4" id="KW-0238">DNA-binding</keyword>
<dbReference type="GO" id="GO:0030170">
    <property type="term" value="F:pyridoxal phosphate binding"/>
    <property type="evidence" value="ECO:0007669"/>
    <property type="project" value="InterPro"/>
</dbReference>
<organism evidence="7 8">
    <name type="scientific">Streptomyces sparsogenes DSM 40356</name>
    <dbReference type="NCBI Taxonomy" id="1331668"/>
    <lineage>
        <taxon>Bacteria</taxon>
        <taxon>Bacillati</taxon>
        <taxon>Actinomycetota</taxon>
        <taxon>Actinomycetes</taxon>
        <taxon>Kitasatosporales</taxon>
        <taxon>Streptomycetaceae</taxon>
        <taxon>Streptomyces</taxon>
    </lineage>
</organism>
<comment type="caution">
    <text evidence="7">The sequence shown here is derived from an EMBL/GenBank/DDBJ whole genome shotgun (WGS) entry which is preliminary data.</text>
</comment>
<evidence type="ECO:0000256" key="4">
    <source>
        <dbReference type="ARBA" id="ARBA00023125"/>
    </source>
</evidence>
<dbReference type="PRINTS" id="PR00035">
    <property type="entry name" value="HTHGNTR"/>
</dbReference>
<accession>A0A1R1S7E8</accession>
<dbReference type="Pfam" id="PF00155">
    <property type="entry name" value="Aminotran_1_2"/>
    <property type="match status" value="1"/>
</dbReference>
<dbReference type="InterPro" id="IPR004839">
    <property type="entry name" value="Aminotransferase_I/II_large"/>
</dbReference>
<dbReference type="InterPro" id="IPR051446">
    <property type="entry name" value="HTH_trans_reg/aminotransferase"/>
</dbReference>
<dbReference type="PROSITE" id="PS50949">
    <property type="entry name" value="HTH_GNTR"/>
    <property type="match status" value="1"/>
</dbReference>
<evidence type="ECO:0000259" key="6">
    <source>
        <dbReference type="PROSITE" id="PS50949"/>
    </source>
</evidence>
<keyword evidence="2" id="KW-0663">Pyridoxal phosphate</keyword>
<dbReference type="GO" id="GO:0003677">
    <property type="term" value="F:DNA binding"/>
    <property type="evidence" value="ECO:0007669"/>
    <property type="project" value="UniProtKB-KW"/>
</dbReference>
<dbReference type="SUPFAM" id="SSF46785">
    <property type="entry name" value="Winged helix' DNA-binding domain"/>
    <property type="match status" value="1"/>
</dbReference>